<dbReference type="PANTHER" id="PTHR14969">
    <property type="entry name" value="SPHINGOSINE-1-PHOSPHATE PHOSPHOHYDROLASE"/>
    <property type="match status" value="1"/>
</dbReference>
<keyword evidence="1" id="KW-1133">Transmembrane helix</keyword>
<feature type="transmembrane region" description="Helical" evidence="1">
    <location>
        <begin position="106"/>
        <end position="127"/>
    </location>
</feature>
<feature type="transmembrane region" description="Helical" evidence="1">
    <location>
        <begin position="175"/>
        <end position="196"/>
    </location>
</feature>
<dbReference type="Gene3D" id="1.20.144.10">
    <property type="entry name" value="Phosphatidic acid phosphatase type 2/haloperoxidase"/>
    <property type="match status" value="2"/>
</dbReference>
<reference evidence="3 4" key="1">
    <citation type="submission" date="2017-08" db="EMBL/GenBank/DDBJ databases">
        <title>Draft genome sequence of filamentous cyanobacterium Calothrix elsteri CCALA 953.</title>
        <authorList>
            <person name="Gagunashvili A.N."/>
            <person name="Elster J."/>
            <person name="Andresson O.S."/>
        </authorList>
    </citation>
    <scope>NUCLEOTIDE SEQUENCE [LARGE SCALE GENOMIC DNA]</scope>
    <source>
        <strain evidence="3 4">CCALA 953</strain>
    </source>
</reference>
<dbReference type="Pfam" id="PF01569">
    <property type="entry name" value="PAP2"/>
    <property type="match status" value="1"/>
</dbReference>
<evidence type="ECO:0000259" key="2">
    <source>
        <dbReference type="SMART" id="SM00014"/>
    </source>
</evidence>
<dbReference type="AlphaFoldDB" id="A0A2A2TQL4"/>
<dbReference type="InterPro" id="IPR000326">
    <property type="entry name" value="PAP2/HPO"/>
</dbReference>
<feature type="domain" description="Phosphatidic acid phosphatase type 2/haloperoxidase" evidence="2">
    <location>
        <begin position="106"/>
        <end position="217"/>
    </location>
</feature>
<protein>
    <submittedName>
        <fullName evidence="3">Phosphatase PAP2 family protein</fullName>
    </submittedName>
</protein>
<name>A0A2A2TQL4_9CYAN</name>
<dbReference type="SUPFAM" id="SSF48317">
    <property type="entry name" value="Acid phosphatase/Vanadium-dependent haloperoxidase"/>
    <property type="match status" value="1"/>
</dbReference>
<keyword evidence="4" id="KW-1185">Reference proteome</keyword>
<gene>
    <name evidence="3" type="ORF">CK510_01975</name>
</gene>
<dbReference type="EMBL" id="NTFS01000011">
    <property type="protein sequence ID" value="PAX60418.1"/>
    <property type="molecule type" value="Genomic_DNA"/>
</dbReference>
<dbReference type="PANTHER" id="PTHR14969:SF13">
    <property type="entry name" value="AT30094P"/>
    <property type="match status" value="1"/>
</dbReference>
<dbReference type="InterPro" id="IPR036938">
    <property type="entry name" value="PAP2/HPO_sf"/>
</dbReference>
<dbReference type="RefSeq" id="WP_095720084.1">
    <property type="nucleotide sequence ID" value="NZ_NTFS01000011.1"/>
</dbReference>
<feature type="transmembrane region" description="Helical" evidence="1">
    <location>
        <begin position="202"/>
        <end position="220"/>
    </location>
</feature>
<dbReference type="OrthoDB" id="9789113at2"/>
<evidence type="ECO:0000313" key="3">
    <source>
        <dbReference type="EMBL" id="PAX60418.1"/>
    </source>
</evidence>
<dbReference type="CDD" id="cd03392">
    <property type="entry name" value="PAP2_like_2"/>
    <property type="match status" value="1"/>
</dbReference>
<proteinExistence type="predicted"/>
<keyword evidence="1" id="KW-0812">Transmembrane</keyword>
<accession>A0A2A2TQL4</accession>
<feature type="transmembrane region" description="Helical" evidence="1">
    <location>
        <begin position="147"/>
        <end position="168"/>
    </location>
</feature>
<feature type="transmembrane region" description="Helical" evidence="1">
    <location>
        <begin position="20"/>
        <end position="40"/>
    </location>
</feature>
<evidence type="ECO:0000256" key="1">
    <source>
        <dbReference type="SAM" id="Phobius"/>
    </source>
</evidence>
<feature type="transmembrane region" description="Helical" evidence="1">
    <location>
        <begin position="73"/>
        <end position="99"/>
    </location>
</feature>
<organism evidence="3 4">
    <name type="scientific">Brunnivagina elsteri CCALA 953</name>
    <dbReference type="NCBI Taxonomy" id="987040"/>
    <lineage>
        <taxon>Bacteria</taxon>
        <taxon>Bacillati</taxon>
        <taxon>Cyanobacteriota</taxon>
        <taxon>Cyanophyceae</taxon>
        <taxon>Nostocales</taxon>
        <taxon>Calotrichaceae</taxon>
        <taxon>Brunnivagina</taxon>
    </lineage>
</organism>
<sequence>MLRKISYFWLHHIHPRLITLIAVLGIGGLGISLLILFIVAKLAEEVLEKEAFVFDKTFLLWLHQFANPTLDKLMLFITQIGDPTTVIIVAGVTLAILWWRNYRLEIMVFILNCLGGLILNTGLKLFFSKPRPQLWKQLIVETSYSFPSGHAIGSVILYGFITFLLTTFYPKYSPIIYTLAVILIGAIGISRLYLGVHWLTDIIAGYGVGFLWLMICIIILKLQRLKQGEMTSGRSARI</sequence>
<dbReference type="SMART" id="SM00014">
    <property type="entry name" value="acidPPc"/>
    <property type="match status" value="1"/>
</dbReference>
<evidence type="ECO:0000313" key="4">
    <source>
        <dbReference type="Proteomes" id="UP000218238"/>
    </source>
</evidence>
<keyword evidence="1" id="KW-0472">Membrane</keyword>
<comment type="caution">
    <text evidence="3">The sequence shown here is derived from an EMBL/GenBank/DDBJ whole genome shotgun (WGS) entry which is preliminary data.</text>
</comment>
<dbReference type="Proteomes" id="UP000218238">
    <property type="component" value="Unassembled WGS sequence"/>
</dbReference>